<dbReference type="InterPro" id="IPR002539">
    <property type="entry name" value="MaoC-like_dom"/>
</dbReference>
<name>A0ABD5YJW0_9EURY</name>
<feature type="compositionally biased region" description="Polar residues" evidence="1">
    <location>
        <begin position="196"/>
        <end position="205"/>
    </location>
</feature>
<comment type="caution">
    <text evidence="4">The sequence shown here is derived from an EMBL/GenBank/DDBJ whole genome shotgun (WGS) entry which is preliminary data.</text>
</comment>
<feature type="region of interest" description="Disordered" evidence="1">
    <location>
        <begin position="148"/>
        <end position="224"/>
    </location>
</feature>
<evidence type="ECO:0000313" key="5">
    <source>
        <dbReference type="Proteomes" id="UP001596417"/>
    </source>
</evidence>
<organism evidence="4 5">
    <name type="scientific">Halocatena marina</name>
    <dbReference type="NCBI Taxonomy" id="2934937"/>
    <lineage>
        <taxon>Archaea</taxon>
        <taxon>Methanobacteriati</taxon>
        <taxon>Methanobacteriota</taxon>
        <taxon>Stenosarchaea group</taxon>
        <taxon>Halobacteria</taxon>
        <taxon>Halobacteriales</taxon>
        <taxon>Natronomonadaceae</taxon>
        <taxon>Halocatena</taxon>
    </lineage>
</organism>
<sequence length="285" mass="31137">MTEQHKHLQERIGETHTTVQGLVVEAGKVAEFARAVSDDNPIHYDPEAAKSRGFDGVPAPLTFTRTGVFPRYRTGAELDLGFRPAYVLHGEHSYEYERPLLVGDVVSGETTLVDVYEREGSRGGTMTFAEVETVYRDRSDERVLAERATVIETDGAVTESSTDRTPHGDHDDGHRLSDTDHSLESQSSEQIERATSPDSLVTETTAPDPARMGTLEVGDTAPTVTVGPLRRHDFVRYAGSSGDFNPIHYDEPYAQAAGNPSVFGQGMFTAGIAAHMVADWFGQVL</sequence>
<evidence type="ECO:0000259" key="2">
    <source>
        <dbReference type="Pfam" id="PF01575"/>
    </source>
</evidence>
<dbReference type="SUPFAM" id="SSF54637">
    <property type="entry name" value="Thioesterase/thiol ester dehydrase-isomerase"/>
    <property type="match status" value="2"/>
</dbReference>
<dbReference type="RefSeq" id="WP_390205116.1">
    <property type="nucleotide sequence ID" value="NZ_JBHTAX010000001.1"/>
</dbReference>
<dbReference type="InterPro" id="IPR039569">
    <property type="entry name" value="FAS1-like_DH_region"/>
</dbReference>
<keyword evidence="5" id="KW-1185">Reference proteome</keyword>
<dbReference type="PANTHER" id="PTHR43437:SF3">
    <property type="entry name" value="HYDROXYACYL-THIOESTER DEHYDRATASE TYPE 2, MITOCHONDRIAL"/>
    <property type="match status" value="1"/>
</dbReference>
<dbReference type="Pfam" id="PF01575">
    <property type="entry name" value="MaoC_dehydratas"/>
    <property type="match status" value="1"/>
</dbReference>
<evidence type="ECO:0000259" key="3">
    <source>
        <dbReference type="Pfam" id="PF13452"/>
    </source>
</evidence>
<dbReference type="PANTHER" id="PTHR43437">
    <property type="entry name" value="HYDROXYACYL-THIOESTER DEHYDRATASE TYPE 2, MITOCHONDRIAL-RELATED"/>
    <property type="match status" value="1"/>
</dbReference>
<proteinExistence type="predicted"/>
<dbReference type="EMBL" id="JBHTAX010000001">
    <property type="protein sequence ID" value="MFC7189663.1"/>
    <property type="molecule type" value="Genomic_DNA"/>
</dbReference>
<dbReference type="Pfam" id="PF13452">
    <property type="entry name" value="FAS1_DH_region"/>
    <property type="match status" value="1"/>
</dbReference>
<evidence type="ECO:0000256" key="1">
    <source>
        <dbReference type="SAM" id="MobiDB-lite"/>
    </source>
</evidence>
<dbReference type="Gene3D" id="3.10.129.10">
    <property type="entry name" value="Hotdog Thioesterase"/>
    <property type="match status" value="2"/>
</dbReference>
<dbReference type="CDD" id="cd03441">
    <property type="entry name" value="R_hydratase_like"/>
    <property type="match status" value="1"/>
</dbReference>
<accession>A0ABD5YJW0</accession>
<reference evidence="4 5" key="1">
    <citation type="journal article" date="2019" name="Int. J. Syst. Evol. Microbiol.">
        <title>The Global Catalogue of Microorganisms (GCM) 10K type strain sequencing project: providing services to taxonomists for standard genome sequencing and annotation.</title>
        <authorList>
            <consortium name="The Broad Institute Genomics Platform"/>
            <consortium name="The Broad Institute Genome Sequencing Center for Infectious Disease"/>
            <person name="Wu L."/>
            <person name="Ma J."/>
        </authorList>
    </citation>
    <scope>NUCLEOTIDE SEQUENCE [LARGE SCALE GENOMIC DNA]</scope>
    <source>
        <strain evidence="4 5">RDMS1</strain>
    </source>
</reference>
<protein>
    <submittedName>
        <fullName evidence="4">MaoC family dehydratase N-terminal domain-containing protein</fullName>
    </submittedName>
</protein>
<feature type="compositionally biased region" description="Basic and acidic residues" evidence="1">
    <location>
        <begin position="161"/>
        <end position="183"/>
    </location>
</feature>
<dbReference type="AlphaFoldDB" id="A0ABD5YJW0"/>
<dbReference type="InterPro" id="IPR050965">
    <property type="entry name" value="UPF0336/Enoyl-CoA_hydratase"/>
</dbReference>
<dbReference type="InterPro" id="IPR029069">
    <property type="entry name" value="HotDog_dom_sf"/>
</dbReference>
<evidence type="ECO:0000313" key="4">
    <source>
        <dbReference type="EMBL" id="MFC7189663.1"/>
    </source>
</evidence>
<feature type="domain" description="FAS1-like dehydratase" evidence="3">
    <location>
        <begin position="18"/>
        <end position="144"/>
    </location>
</feature>
<feature type="domain" description="MaoC-like" evidence="2">
    <location>
        <begin position="228"/>
        <end position="283"/>
    </location>
</feature>
<gene>
    <name evidence="4" type="ORF">ACFQL7_07205</name>
</gene>
<dbReference type="GO" id="GO:0016836">
    <property type="term" value="F:hydro-lyase activity"/>
    <property type="evidence" value="ECO:0007669"/>
    <property type="project" value="UniProtKB-ARBA"/>
</dbReference>
<dbReference type="Proteomes" id="UP001596417">
    <property type="component" value="Unassembled WGS sequence"/>
</dbReference>